<dbReference type="GO" id="GO:0004803">
    <property type="term" value="F:transposase activity"/>
    <property type="evidence" value="ECO:0007669"/>
    <property type="project" value="InterPro"/>
</dbReference>
<dbReference type="Gene3D" id="1.10.10.10">
    <property type="entry name" value="Winged helix-like DNA-binding domain superfamily/Winged helix DNA-binding domain"/>
    <property type="match status" value="1"/>
</dbReference>
<gene>
    <name evidence="1" type="ORF">BD293_4216</name>
</gene>
<keyword evidence="2" id="KW-1185">Reference proteome</keyword>
<name>A0A543K4A6_9RHOB</name>
<dbReference type="NCBIfam" id="NF033819">
    <property type="entry name" value="IS66_TnpB"/>
    <property type="match status" value="1"/>
</dbReference>
<dbReference type="SUPFAM" id="SSF48295">
    <property type="entry name" value="TrpR-like"/>
    <property type="match status" value="1"/>
</dbReference>
<reference evidence="1 2" key="1">
    <citation type="submission" date="2019-06" db="EMBL/GenBank/DDBJ databases">
        <title>Genomic Encyclopedia of Archaeal and Bacterial Type Strains, Phase II (KMG-II): from individual species to whole genera.</title>
        <authorList>
            <person name="Goeker M."/>
        </authorList>
    </citation>
    <scope>NUCLEOTIDE SEQUENCE [LARGE SCALE GENOMIC DNA]</scope>
    <source>
        <strain evidence="1 2">DSM 18423</strain>
    </source>
</reference>
<dbReference type="Pfam" id="PF01527">
    <property type="entry name" value="HTH_Tnp_1"/>
    <property type="match status" value="1"/>
</dbReference>
<dbReference type="PANTHER" id="PTHR36455:SF1">
    <property type="entry name" value="BLR8292 PROTEIN"/>
    <property type="match status" value="1"/>
</dbReference>
<dbReference type="PANTHER" id="PTHR36455">
    <property type="match status" value="1"/>
</dbReference>
<organism evidence="1 2">
    <name type="scientific">Roseinatronobacter monicus</name>
    <dbReference type="NCBI Taxonomy" id="393481"/>
    <lineage>
        <taxon>Bacteria</taxon>
        <taxon>Pseudomonadati</taxon>
        <taxon>Pseudomonadota</taxon>
        <taxon>Alphaproteobacteria</taxon>
        <taxon>Rhodobacterales</taxon>
        <taxon>Paracoccaceae</taxon>
        <taxon>Roseinatronobacter</taxon>
    </lineage>
</organism>
<evidence type="ECO:0000313" key="2">
    <source>
        <dbReference type="Proteomes" id="UP000320582"/>
    </source>
</evidence>
<dbReference type="GO" id="GO:0043565">
    <property type="term" value="F:sequence-specific DNA binding"/>
    <property type="evidence" value="ECO:0007669"/>
    <property type="project" value="InterPro"/>
</dbReference>
<accession>A0A543K4A6</accession>
<evidence type="ECO:0000313" key="1">
    <source>
        <dbReference type="EMBL" id="TQM89902.1"/>
    </source>
</evidence>
<dbReference type="InterPro" id="IPR002514">
    <property type="entry name" value="Transposase_8"/>
</dbReference>
<dbReference type="InterPro" id="IPR010921">
    <property type="entry name" value="Trp_repressor/repl_initiator"/>
</dbReference>
<protein>
    <submittedName>
        <fullName evidence="1">Transposase</fullName>
    </submittedName>
</protein>
<dbReference type="EMBL" id="VFPT01000004">
    <property type="protein sequence ID" value="TQM89902.1"/>
    <property type="molecule type" value="Genomic_DNA"/>
</dbReference>
<dbReference type="InterPro" id="IPR008878">
    <property type="entry name" value="Transposase_IS66_Orf2"/>
</dbReference>
<comment type="caution">
    <text evidence="1">The sequence shown here is derived from an EMBL/GenBank/DDBJ whole genome shotgun (WGS) entry which is preliminary data.</text>
</comment>
<dbReference type="GO" id="GO:0006313">
    <property type="term" value="P:DNA transposition"/>
    <property type="evidence" value="ECO:0007669"/>
    <property type="project" value="InterPro"/>
</dbReference>
<sequence>MDAHDNTPRIQVLSVSDTGRRRRWTDDEKIRIVEESHCDGVTLAEVARRHDISRSMLYDWRYRHKYGMLGCAAHFMRLVPQEDGPSSEGLPPVPPSQPPVTHGGEIFCFRGRKGDLVKLLWHDGVGMSLYVKRLEAGKFIWPVSQDGTAVAISSAQLGYLLEGIDWRNPRWTQRPKTAG</sequence>
<dbReference type="AlphaFoldDB" id="A0A543K4A6"/>
<dbReference type="InterPro" id="IPR036388">
    <property type="entry name" value="WH-like_DNA-bd_sf"/>
</dbReference>
<dbReference type="Pfam" id="PF05717">
    <property type="entry name" value="TnpB_IS66"/>
    <property type="match status" value="1"/>
</dbReference>
<dbReference type="RefSeq" id="WP_170207257.1">
    <property type="nucleotide sequence ID" value="NZ_VFPT01000004.1"/>
</dbReference>
<dbReference type="Proteomes" id="UP000320582">
    <property type="component" value="Unassembled WGS sequence"/>
</dbReference>
<proteinExistence type="predicted"/>